<evidence type="ECO:0000256" key="2">
    <source>
        <dbReference type="ARBA" id="ARBA00022605"/>
    </source>
</evidence>
<dbReference type="EMBL" id="JAOUSF010000001">
    <property type="protein sequence ID" value="MCU9612029.1"/>
    <property type="molecule type" value="Genomic_DNA"/>
</dbReference>
<dbReference type="RefSeq" id="WP_263071163.1">
    <property type="nucleotide sequence ID" value="NZ_JAOUSF010000001.1"/>
</dbReference>
<keyword evidence="2 9" id="KW-0028">Amino-acid biosynthesis</keyword>
<feature type="binding site" evidence="9">
    <location>
        <position position="91"/>
    </location>
    <ligand>
        <name>Mg(2+)</name>
        <dbReference type="ChEBI" id="CHEBI:18420"/>
        <label>1</label>
    </ligand>
</feature>
<comment type="subunit">
    <text evidence="9">Homodimer.</text>
</comment>
<accession>A0AAE3ISQ0</accession>
<comment type="caution">
    <text evidence="12">The sequence shown here is derived from an EMBL/GenBank/DDBJ whole genome shotgun (WGS) entry which is preliminary data.</text>
</comment>
<dbReference type="SUPFAM" id="SSF52418">
    <property type="entry name" value="Nucleoside phosphorylase/phosphoribosyltransferase catalytic domain"/>
    <property type="match status" value="1"/>
</dbReference>
<dbReference type="AlphaFoldDB" id="A0AAE3ISQ0"/>
<proteinExistence type="inferred from homology"/>
<reference evidence="12" key="1">
    <citation type="submission" date="2022-10" db="EMBL/GenBank/DDBJ databases">
        <title>Description of Fervidibacillus gen. nov. in the family Fervidibacillaceae fam. nov. with two species, Fervidibacillus albus sp. nov., and Fervidibacillus halotolerans sp. nov., isolated from tidal flat sediments.</title>
        <authorList>
            <person name="Kwon K.K."/>
            <person name="Yang S.-H."/>
        </authorList>
    </citation>
    <scope>NUCLEOTIDE SEQUENCE</scope>
    <source>
        <strain evidence="12">JCM 19140</strain>
    </source>
</reference>
<evidence type="ECO:0000256" key="7">
    <source>
        <dbReference type="ARBA" id="ARBA00052328"/>
    </source>
</evidence>
<evidence type="ECO:0000256" key="6">
    <source>
        <dbReference type="ARBA" id="ARBA00023141"/>
    </source>
</evidence>
<evidence type="ECO:0000259" key="10">
    <source>
        <dbReference type="Pfam" id="PF00591"/>
    </source>
</evidence>
<feature type="binding site" evidence="9">
    <location>
        <position position="225"/>
    </location>
    <ligand>
        <name>Mg(2+)</name>
        <dbReference type="ChEBI" id="CHEBI:18420"/>
        <label>1</label>
    </ligand>
</feature>
<feature type="domain" description="Glycosyl transferase family 3 N-terminal" evidence="11">
    <location>
        <begin position="3"/>
        <end position="64"/>
    </location>
</feature>
<comment type="caution">
    <text evidence="9">Lacks conserved residue(s) required for the propagation of feature annotation.</text>
</comment>
<evidence type="ECO:0000256" key="3">
    <source>
        <dbReference type="ARBA" id="ARBA00022676"/>
    </source>
</evidence>
<feature type="binding site" evidence="9">
    <location>
        <begin position="107"/>
        <end position="115"/>
    </location>
    <ligand>
        <name>5-phospho-alpha-D-ribose 1-diphosphate</name>
        <dbReference type="ChEBI" id="CHEBI:58017"/>
    </ligand>
</feature>
<dbReference type="FunFam" id="3.40.1030.10:FF:000002">
    <property type="entry name" value="Anthranilate phosphoribosyltransferase"/>
    <property type="match status" value="1"/>
</dbReference>
<dbReference type="Gene3D" id="3.40.1030.10">
    <property type="entry name" value="Nucleoside phosphorylase/phosphoribosyltransferase catalytic domain"/>
    <property type="match status" value="1"/>
</dbReference>
<dbReference type="Gene3D" id="1.20.970.10">
    <property type="entry name" value="Transferase, Pyrimidine Nucleoside Phosphorylase, Chain C"/>
    <property type="match status" value="1"/>
</dbReference>
<dbReference type="Pfam" id="PF02885">
    <property type="entry name" value="Glycos_trans_3N"/>
    <property type="match status" value="1"/>
</dbReference>
<evidence type="ECO:0000313" key="13">
    <source>
        <dbReference type="Proteomes" id="UP001209318"/>
    </source>
</evidence>
<dbReference type="EC" id="2.4.2.18" evidence="9"/>
<comment type="pathway">
    <text evidence="1 9">Amino-acid biosynthesis; L-tryptophan biosynthesis; L-tryptophan from chorismate: step 2/5.</text>
</comment>
<keyword evidence="5 9" id="KW-0822">Tryptophan biosynthesis</keyword>
<feature type="binding site" evidence="9">
    <location>
        <position position="225"/>
    </location>
    <ligand>
        <name>Mg(2+)</name>
        <dbReference type="ChEBI" id="CHEBI:18420"/>
        <label>2</label>
    </ligand>
</feature>
<comment type="similarity">
    <text evidence="9">Belongs to the anthranilate phosphoribosyltransferase family.</text>
</comment>
<dbReference type="NCBIfam" id="TIGR01245">
    <property type="entry name" value="trpD"/>
    <property type="match status" value="1"/>
</dbReference>
<gene>
    <name evidence="9 12" type="primary">trpD</name>
    <name evidence="12" type="ORF">OEV98_00465</name>
</gene>
<dbReference type="Pfam" id="PF00591">
    <property type="entry name" value="Glycos_transf_3"/>
    <property type="match status" value="1"/>
</dbReference>
<protein>
    <recommendedName>
        <fullName evidence="9">Anthranilate phosphoribosyltransferase</fullName>
        <ecNumber evidence="9">2.4.2.18</ecNumber>
    </recommendedName>
</protein>
<dbReference type="Proteomes" id="UP001209318">
    <property type="component" value="Unassembled WGS sequence"/>
</dbReference>
<feature type="binding site" evidence="9">
    <location>
        <position position="224"/>
    </location>
    <ligand>
        <name>Mg(2+)</name>
        <dbReference type="ChEBI" id="CHEBI:18420"/>
        <label>2</label>
    </ligand>
</feature>
<feature type="binding site" evidence="9">
    <location>
        <position position="165"/>
    </location>
    <ligand>
        <name>anthranilate</name>
        <dbReference type="ChEBI" id="CHEBI:16567"/>
        <label>2</label>
    </ligand>
</feature>
<evidence type="ECO:0000313" key="12">
    <source>
        <dbReference type="EMBL" id="MCU9612029.1"/>
    </source>
</evidence>
<evidence type="ECO:0000256" key="1">
    <source>
        <dbReference type="ARBA" id="ARBA00004907"/>
    </source>
</evidence>
<name>A0AAE3ISQ0_9BACI</name>
<keyword evidence="13" id="KW-1185">Reference proteome</keyword>
<feature type="binding site" evidence="9">
    <location>
        <begin position="89"/>
        <end position="92"/>
    </location>
    <ligand>
        <name>5-phospho-alpha-D-ribose 1-diphosphate</name>
        <dbReference type="ChEBI" id="CHEBI:58017"/>
    </ligand>
</feature>
<dbReference type="InterPro" id="IPR035902">
    <property type="entry name" value="Nuc_phospho_transferase"/>
</dbReference>
<feature type="domain" description="Glycosyl transferase family 3" evidence="10">
    <location>
        <begin position="74"/>
        <end position="323"/>
    </location>
</feature>
<feature type="binding site" evidence="9">
    <location>
        <position position="87"/>
    </location>
    <ligand>
        <name>5-phospho-alpha-D-ribose 1-diphosphate</name>
        <dbReference type="ChEBI" id="CHEBI:58017"/>
    </ligand>
</feature>
<keyword evidence="6 9" id="KW-0057">Aromatic amino acid biosynthesis</keyword>
<evidence type="ECO:0000259" key="11">
    <source>
        <dbReference type="Pfam" id="PF02885"/>
    </source>
</evidence>
<comment type="function">
    <text evidence="9">Catalyzes the transfer of the phosphoribosyl group of 5-phosphorylribose-1-pyrophosphate (PRPP) to anthranilate to yield N-(5'-phosphoribosyl)-anthranilate (PRA).</text>
</comment>
<dbReference type="SUPFAM" id="SSF47648">
    <property type="entry name" value="Nucleoside phosphorylase/phosphoribosyltransferase N-terminal domain"/>
    <property type="match status" value="1"/>
</dbReference>
<dbReference type="InterPro" id="IPR017459">
    <property type="entry name" value="Glycosyl_Trfase_fam3_N_dom"/>
</dbReference>
<dbReference type="GO" id="GO:0004048">
    <property type="term" value="F:anthranilate phosphoribosyltransferase activity"/>
    <property type="evidence" value="ECO:0007669"/>
    <property type="project" value="UniProtKB-UniRule"/>
</dbReference>
<comment type="catalytic activity">
    <reaction evidence="7 9">
        <text>N-(5-phospho-beta-D-ribosyl)anthranilate + diphosphate = 5-phospho-alpha-D-ribose 1-diphosphate + anthranilate</text>
        <dbReference type="Rhea" id="RHEA:11768"/>
        <dbReference type="ChEBI" id="CHEBI:16567"/>
        <dbReference type="ChEBI" id="CHEBI:18277"/>
        <dbReference type="ChEBI" id="CHEBI:33019"/>
        <dbReference type="ChEBI" id="CHEBI:58017"/>
        <dbReference type="EC" id="2.4.2.18"/>
    </reaction>
</comment>
<keyword evidence="9" id="KW-0460">Magnesium</keyword>
<comment type="similarity">
    <text evidence="8">In the C-terminal section; belongs to the anthranilate phosphoribosyltransferase family.</text>
</comment>
<dbReference type="PANTHER" id="PTHR43285:SF2">
    <property type="entry name" value="ANTHRANILATE PHOSPHORIBOSYLTRANSFERASE"/>
    <property type="match status" value="1"/>
</dbReference>
<evidence type="ECO:0000256" key="9">
    <source>
        <dbReference type="HAMAP-Rule" id="MF_00211"/>
    </source>
</evidence>
<feature type="binding site" evidence="9">
    <location>
        <begin position="82"/>
        <end position="83"/>
    </location>
    <ligand>
        <name>5-phospho-alpha-D-ribose 1-diphosphate</name>
        <dbReference type="ChEBI" id="CHEBI:58017"/>
    </ligand>
</feature>
<sequence length="341" mass="36909">MTNYLQRLTEKSSLSVQEMQDVAEALLSKEITDSEIAAYLIALKAKGETVEEIVGIVNALRKYAMPFSNPIPYVMDNCGTGGDQSNSFNISSTSAFVIAGAGIPVAKHGNKSVSSKTGSADVLEALGVQWNLPQEKLLELLEEIGITFLFAPFVHPRMKRIMKIRKELKVPTIFNIIGPLLNPITLDTQLVGTYRRDTINKLANVLKNMGRRRAIVMTGAGSLDEASLAGENYLAILDEGMITNKILHPEEVGLPVIENSEITGGDCNENARILLQVLKGGKGAYRDTVLLNAGIGIFVTGKAASISEGVKIARESIDSGAALNKLEQLIKKSRVMKQEVI</sequence>
<dbReference type="InterPro" id="IPR036320">
    <property type="entry name" value="Glycosyl_Trfase_fam3_N_dom_sf"/>
</dbReference>
<feature type="binding site" evidence="9">
    <location>
        <position position="79"/>
    </location>
    <ligand>
        <name>5-phospho-alpha-D-ribose 1-diphosphate</name>
        <dbReference type="ChEBI" id="CHEBI:58017"/>
    </ligand>
</feature>
<keyword evidence="4 9" id="KW-0808">Transferase</keyword>
<keyword evidence="3 9" id="KW-0328">Glycosyltransferase</keyword>
<dbReference type="InterPro" id="IPR000312">
    <property type="entry name" value="Glycosyl_Trfase_fam3"/>
</dbReference>
<dbReference type="GO" id="GO:0000162">
    <property type="term" value="P:L-tryptophan biosynthetic process"/>
    <property type="evidence" value="ECO:0007669"/>
    <property type="project" value="UniProtKB-UniRule"/>
</dbReference>
<evidence type="ECO:0000256" key="5">
    <source>
        <dbReference type="ARBA" id="ARBA00022822"/>
    </source>
</evidence>
<keyword evidence="9" id="KW-0479">Metal-binding</keyword>
<dbReference type="GO" id="GO:0005829">
    <property type="term" value="C:cytosol"/>
    <property type="evidence" value="ECO:0007669"/>
    <property type="project" value="TreeGrafter"/>
</dbReference>
<evidence type="ECO:0000256" key="4">
    <source>
        <dbReference type="ARBA" id="ARBA00022679"/>
    </source>
</evidence>
<feature type="binding site" evidence="9">
    <location>
        <position position="110"/>
    </location>
    <ligand>
        <name>anthranilate</name>
        <dbReference type="ChEBI" id="CHEBI:16567"/>
        <label>1</label>
    </ligand>
</feature>
<dbReference type="PANTHER" id="PTHR43285">
    <property type="entry name" value="ANTHRANILATE PHOSPHORIBOSYLTRANSFERASE"/>
    <property type="match status" value="1"/>
</dbReference>
<dbReference type="HAMAP" id="MF_00211">
    <property type="entry name" value="TrpD"/>
    <property type="match status" value="1"/>
</dbReference>
<organism evidence="12 13">
    <name type="scientific">Perspicuibacillus lycopersici</name>
    <dbReference type="NCBI Taxonomy" id="1325689"/>
    <lineage>
        <taxon>Bacteria</taxon>
        <taxon>Bacillati</taxon>
        <taxon>Bacillota</taxon>
        <taxon>Bacilli</taxon>
        <taxon>Bacillales</taxon>
        <taxon>Bacillaceae</taxon>
        <taxon>Perspicuibacillus</taxon>
    </lineage>
</organism>
<comment type="cofactor">
    <cofactor evidence="9">
        <name>Mg(2+)</name>
        <dbReference type="ChEBI" id="CHEBI:18420"/>
    </cofactor>
    <text evidence="9">Binds 2 magnesium ions per monomer.</text>
</comment>
<dbReference type="InterPro" id="IPR005940">
    <property type="entry name" value="Anthranilate_Pribosyl_Tfrase"/>
</dbReference>
<feature type="binding site" evidence="9">
    <location>
        <position position="119"/>
    </location>
    <ligand>
        <name>5-phospho-alpha-D-ribose 1-diphosphate</name>
        <dbReference type="ChEBI" id="CHEBI:58017"/>
    </ligand>
</feature>
<feature type="binding site" evidence="9">
    <location>
        <position position="79"/>
    </location>
    <ligand>
        <name>anthranilate</name>
        <dbReference type="ChEBI" id="CHEBI:16567"/>
        <label>1</label>
    </ligand>
</feature>
<dbReference type="GO" id="GO:0000287">
    <property type="term" value="F:magnesium ion binding"/>
    <property type="evidence" value="ECO:0007669"/>
    <property type="project" value="UniProtKB-UniRule"/>
</dbReference>
<evidence type="ECO:0000256" key="8">
    <source>
        <dbReference type="ARBA" id="ARBA00061188"/>
    </source>
</evidence>